<dbReference type="InterPro" id="IPR011205">
    <property type="entry name" value="UCP015417_vWA"/>
</dbReference>
<evidence type="ECO:0000313" key="3">
    <source>
        <dbReference type="EMBL" id="TQD80553.1"/>
    </source>
</evidence>
<dbReference type="Proteomes" id="UP000315295">
    <property type="component" value="Unassembled WGS sequence"/>
</dbReference>
<protein>
    <submittedName>
        <fullName evidence="3">Uncharacterized protein</fullName>
    </submittedName>
</protein>
<reference evidence="3 4" key="1">
    <citation type="journal article" date="2019" name="G3 (Bethesda)">
        <title>Sequencing of a Wild Apple (Malus baccata) Genome Unravels the Differences Between Cultivated and Wild Apple Species Regarding Disease Resistance and Cold Tolerance.</title>
        <authorList>
            <person name="Chen X."/>
        </authorList>
    </citation>
    <scope>NUCLEOTIDE SEQUENCE [LARGE SCALE GENOMIC DNA]</scope>
    <source>
        <strain evidence="4">cv. Shandingzi</strain>
        <tissue evidence="3">Leaves</tissue>
    </source>
</reference>
<dbReference type="Pfam" id="PF11443">
    <property type="entry name" value="DUF2828"/>
    <property type="match status" value="1"/>
</dbReference>
<dbReference type="Pfam" id="PF25043">
    <property type="entry name" value="DUF7788"/>
    <property type="match status" value="1"/>
</dbReference>
<dbReference type="PANTHER" id="PTHR31373">
    <property type="entry name" value="OS06G0652100 PROTEIN"/>
    <property type="match status" value="1"/>
</dbReference>
<comment type="caution">
    <text evidence="3">The sequence shown here is derived from an EMBL/GenBank/DDBJ whole genome shotgun (WGS) entry which is preliminary data.</text>
</comment>
<dbReference type="EMBL" id="VIEB01000802">
    <property type="protein sequence ID" value="TQD80553.1"/>
    <property type="molecule type" value="Genomic_DNA"/>
</dbReference>
<accession>A0A540L242</accession>
<evidence type="ECO:0000313" key="4">
    <source>
        <dbReference type="Proteomes" id="UP000315295"/>
    </source>
</evidence>
<proteinExistence type="predicted"/>
<feature type="domain" description="DUF2828" evidence="1">
    <location>
        <begin position="112"/>
        <end position="214"/>
    </location>
</feature>
<dbReference type="AlphaFoldDB" id="A0A540L242"/>
<organism evidence="3 4">
    <name type="scientific">Malus baccata</name>
    <name type="common">Siberian crab apple</name>
    <name type="synonym">Pyrus baccata</name>
    <dbReference type="NCBI Taxonomy" id="106549"/>
    <lineage>
        <taxon>Eukaryota</taxon>
        <taxon>Viridiplantae</taxon>
        <taxon>Streptophyta</taxon>
        <taxon>Embryophyta</taxon>
        <taxon>Tracheophyta</taxon>
        <taxon>Spermatophyta</taxon>
        <taxon>Magnoliopsida</taxon>
        <taxon>eudicotyledons</taxon>
        <taxon>Gunneridae</taxon>
        <taxon>Pentapetalae</taxon>
        <taxon>rosids</taxon>
        <taxon>fabids</taxon>
        <taxon>Rosales</taxon>
        <taxon>Rosaceae</taxon>
        <taxon>Amygdaloideae</taxon>
        <taxon>Maleae</taxon>
        <taxon>Malus</taxon>
    </lineage>
</organism>
<name>A0A540L242_MALBA</name>
<dbReference type="InterPro" id="IPR056690">
    <property type="entry name" value="DUF7788"/>
</dbReference>
<gene>
    <name evidence="3" type="ORF">C1H46_033886</name>
</gene>
<dbReference type="PANTHER" id="PTHR31373:SF17">
    <property type="entry name" value="OS06G0652100 PROTEIN"/>
    <property type="match status" value="1"/>
</dbReference>
<evidence type="ECO:0000259" key="1">
    <source>
        <dbReference type="Pfam" id="PF11443"/>
    </source>
</evidence>
<dbReference type="InterPro" id="IPR058580">
    <property type="entry name" value="DUF2828"/>
</dbReference>
<sequence>MMIQINKPPVFLPPPPLQWCWTTAAVPTRAARNLLVLNAPTRPTTIPTTISMTRQVRHSVLPIMPMMKRRGRRAMAASDSVSAAAVVDVDMEIRGKKNTKNNKLKINKNNKVFKAYGDPCLDLFFNVTQRPSDYREKQQETEKEYHTNMFNYLRQQLPLAWSHDPLTTLKLIFNLSSCRIGGSKCYCEAFEFAAVWLHHNHPNTLLCNFGSLADSFGPLFTLLDVLYGLLVPPQDQLDHTLEELLQRENLNSHADRYAHDPTYRLLHDRGMDAFAERLKSDLEKLKQNKLELKPCDYDDDVDDDTDYSAKRGSLDAHAYHDLHVSGATYCLLTGNPWDAHKGRSISLEESTARRLLSPESDVSREWERLRKEVLAPLKNYSCRQSRFGRWERCEVKKYLEEVKAATTIIKPDALLPYDILRYLEDGNVGEAAVLQWKAMVQKVKEGGKFKNCWAVCDNGGCQSRSLSLGLLVYELSEEPWNQKVMNFSLPDSRCKFIPPIHFLPQLHSIQGLDDVKSKFSFLTRMERRMGISSICIDIQMVFDAILEVAVKENLKPEQMIKKLFLFTDCAGYDWKGYEILYEAVRSMFEEKGYGDDAVPHFVFWDLWWGYRSPSFDFTHRGVTVLRGYSKNLVKSFLDNGGDFRPHHVMEVAIADKEYQTLAVVD</sequence>
<feature type="domain" description="DUF7788" evidence="2">
    <location>
        <begin position="463"/>
        <end position="643"/>
    </location>
</feature>
<evidence type="ECO:0000259" key="2">
    <source>
        <dbReference type="Pfam" id="PF25043"/>
    </source>
</evidence>
<keyword evidence="4" id="KW-1185">Reference proteome</keyword>